<name>A0A830G939_9EURY</name>
<gene>
    <name evidence="2" type="ORF">GCM10009021_06540</name>
</gene>
<proteinExistence type="predicted"/>
<sequence>MREERAETYDRNPEEHDANRDVARAVDDGFGDAIAGGEAGRGPPAG</sequence>
<dbReference type="RefSeq" id="WP_188877092.1">
    <property type="nucleotide sequence ID" value="NZ_BMOQ01000002.1"/>
</dbReference>
<comment type="caution">
    <text evidence="2">The sequence shown here is derived from an EMBL/GenBank/DDBJ whole genome shotgun (WGS) entry which is preliminary data.</text>
</comment>
<evidence type="ECO:0000256" key="1">
    <source>
        <dbReference type="SAM" id="MobiDB-lite"/>
    </source>
</evidence>
<dbReference type="AlphaFoldDB" id="A0A830G939"/>
<feature type="compositionally biased region" description="Basic and acidic residues" evidence="1">
    <location>
        <begin position="1"/>
        <end position="27"/>
    </location>
</feature>
<accession>A0A830G939</accession>
<feature type="region of interest" description="Disordered" evidence="1">
    <location>
        <begin position="1"/>
        <end position="46"/>
    </location>
</feature>
<feature type="compositionally biased region" description="Low complexity" evidence="1">
    <location>
        <begin position="33"/>
        <end position="46"/>
    </location>
</feature>
<dbReference type="Proteomes" id="UP000608850">
    <property type="component" value="Unassembled WGS sequence"/>
</dbReference>
<dbReference type="EMBL" id="BMOQ01000002">
    <property type="protein sequence ID" value="GGN09648.1"/>
    <property type="molecule type" value="Genomic_DNA"/>
</dbReference>
<keyword evidence="3" id="KW-1185">Reference proteome</keyword>
<evidence type="ECO:0000313" key="3">
    <source>
        <dbReference type="Proteomes" id="UP000608850"/>
    </source>
</evidence>
<protein>
    <submittedName>
        <fullName evidence="2">Uncharacterized protein</fullName>
    </submittedName>
</protein>
<evidence type="ECO:0000313" key="2">
    <source>
        <dbReference type="EMBL" id="GGN09648.1"/>
    </source>
</evidence>
<reference evidence="2 3" key="1">
    <citation type="journal article" date="2019" name="Int. J. Syst. Evol. Microbiol.">
        <title>The Global Catalogue of Microorganisms (GCM) 10K type strain sequencing project: providing services to taxonomists for standard genome sequencing and annotation.</title>
        <authorList>
            <consortium name="The Broad Institute Genomics Platform"/>
            <consortium name="The Broad Institute Genome Sequencing Center for Infectious Disease"/>
            <person name="Wu L."/>
            <person name="Ma J."/>
        </authorList>
    </citation>
    <scope>NUCLEOTIDE SEQUENCE [LARGE SCALE GENOMIC DNA]</scope>
    <source>
        <strain evidence="2 3">JCM 16331</strain>
    </source>
</reference>
<organism evidence="2 3">
    <name type="scientific">Halarchaeum nitratireducens</name>
    <dbReference type="NCBI Taxonomy" id="489913"/>
    <lineage>
        <taxon>Archaea</taxon>
        <taxon>Methanobacteriati</taxon>
        <taxon>Methanobacteriota</taxon>
        <taxon>Stenosarchaea group</taxon>
        <taxon>Halobacteria</taxon>
        <taxon>Halobacteriales</taxon>
        <taxon>Halobacteriaceae</taxon>
    </lineage>
</organism>